<dbReference type="OrthoDB" id="408373at2759"/>
<dbReference type="RefSeq" id="XP_033377686.1">
    <property type="nucleotide sequence ID" value="XM_033529437.1"/>
</dbReference>
<dbReference type="InterPro" id="IPR029058">
    <property type="entry name" value="AB_hydrolase_fold"/>
</dbReference>
<dbReference type="PANTHER" id="PTHR37017">
    <property type="entry name" value="AB HYDROLASE-1 DOMAIN-CONTAINING PROTEIN-RELATED"/>
    <property type="match status" value="1"/>
</dbReference>
<dbReference type="Gene3D" id="3.40.50.1820">
    <property type="entry name" value="alpha/beta hydrolase"/>
    <property type="match status" value="1"/>
</dbReference>
<keyword evidence="1" id="KW-0732">Signal</keyword>
<dbReference type="Pfam" id="PF12697">
    <property type="entry name" value="Abhydrolase_6"/>
    <property type="match status" value="1"/>
</dbReference>
<name>A0A6A5X9B4_9PLEO</name>
<protein>
    <submittedName>
        <fullName evidence="3">Alpha/beta-hydrolase</fullName>
    </submittedName>
</protein>
<dbReference type="GeneID" id="54286834"/>
<evidence type="ECO:0000256" key="1">
    <source>
        <dbReference type="SAM" id="SignalP"/>
    </source>
</evidence>
<keyword evidence="4" id="KW-1185">Reference proteome</keyword>
<dbReference type="InterPro" id="IPR052897">
    <property type="entry name" value="Sec-Metab_Biosynth_Hydrolase"/>
</dbReference>
<evidence type="ECO:0000313" key="4">
    <source>
        <dbReference type="Proteomes" id="UP000799778"/>
    </source>
</evidence>
<feature type="domain" description="AB hydrolase-1" evidence="2">
    <location>
        <begin position="7"/>
        <end position="263"/>
    </location>
</feature>
<dbReference type="AlphaFoldDB" id="A0A6A5X9B4"/>
<proteinExistence type="predicted"/>
<feature type="chain" id="PRO_5025640603" evidence="1">
    <location>
        <begin position="16"/>
        <end position="332"/>
    </location>
</feature>
<gene>
    <name evidence="3" type="ORF">BU24DRAFT_428268</name>
</gene>
<feature type="signal peptide" evidence="1">
    <location>
        <begin position="1"/>
        <end position="15"/>
    </location>
</feature>
<dbReference type="EMBL" id="ML978078">
    <property type="protein sequence ID" value="KAF2009347.1"/>
    <property type="molecule type" value="Genomic_DNA"/>
</dbReference>
<evidence type="ECO:0000313" key="3">
    <source>
        <dbReference type="EMBL" id="KAF2009347.1"/>
    </source>
</evidence>
<reference evidence="3" key="1">
    <citation type="journal article" date="2020" name="Stud. Mycol.">
        <title>101 Dothideomycetes genomes: a test case for predicting lifestyles and emergence of pathogens.</title>
        <authorList>
            <person name="Haridas S."/>
            <person name="Albert R."/>
            <person name="Binder M."/>
            <person name="Bloem J."/>
            <person name="Labutti K."/>
            <person name="Salamov A."/>
            <person name="Andreopoulos B."/>
            <person name="Baker S."/>
            <person name="Barry K."/>
            <person name="Bills G."/>
            <person name="Bluhm B."/>
            <person name="Cannon C."/>
            <person name="Castanera R."/>
            <person name="Culley D."/>
            <person name="Daum C."/>
            <person name="Ezra D."/>
            <person name="Gonzalez J."/>
            <person name="Henrissat B."/>
            <person name="Kuo A."/>
            <person name="Liang C."/>
            <person name="Lipzen A."/>
            <person name="Lutzoni F."/>
            <person name="Magnuson J."/>
            <person name="Mondo S."/>
            <person name="Nolan M."/>
            <person name="Ohm R."/>
            <person name="Pangilinan J."/>
            <person name="Park H.-J."/>
            <person name="Ramirez L."/>
            <person name="Alfaro M."/>
            <person name="Sun H."/>
            <person name="Tritt A."/>
            <person name="Yoshinaga Y."/>
            <person name="Zwiers L.-H."/>
            <person name="Turgeon B."/>
            <person name="Goodwin S."/>
            <person name="Spatafora J."/>
            <person name="Crous P."/>
            <person name="Grigoriev I."/>
        </authorList>
    </citation>
    <scope>NUCLEOTIDE SEQUENCE</scope>
    <source>
        <strain evidence="3">CBS 175.79</strain>
    </source>
</reference>
<sequence length="332" mass="36758">MANLLTLVFIPGAWHLPTCYNNVIQTMEQKHGVRSRVVTLNSASGDPTATFKDDIDNARAIIAREIDQKRDVVVIAHSYGGMVGNSAIKGFTQPRNSIQLNSSPNAPSDTAKGTIAPGHREGHVVGLILIASGFTLTGLAFMDPFLGVPPPSWRVNKETGFAELVAQPRDLFYHDLPIDEANYWVSQLQSQSLKALFEGGQYAYAGWKDVRTWYIGTTEDRGLPVFAQRMQVGMARAMGGIVEHRELRTSHSPFLSQPDKVSDIMIEAIDDFVGTAQKTRNRSSERDILIPKMNLWKPGTWARIGLPLACGALIGRAIQLYSYCRSIFRSWI</sequence>
<keyword evidence="3" id="KW-0378">Hydrolase</keyword>
<organism evidence="3 4">
    <name type="scientific">Aaosphaeria arxii CBS 175.79</name>
    <dbReference type="NCBI Taxonomy" id="1450172"/>
    <lineage>
        <taxon>Eukaryota</taxon>
        <taxon>Fungi</taxon>
        <taxon>Dikarya</taxon>
        <taxon>Ascomycota</taxon>
        <taxon>Pezizomycotina</taxon>
        <taxon>Dothideomycetes</taxon>
        <taxon>Pleosporomycetidae</taxon>
        <taxon>Pleosporales</taxon>
        <taxon>Pleosporales incertae sedis</taxon>
        <taxon>Aaosphaeria</taxon>
    </lineage>
</organism>
<dbReference type="PANTHER" id="PTHR37017:SF3">
    <property type="entry name" value="AB HYDROLASE-1 DOMAIN-CONTAINING PROTEIN"/>
    <property type="match status" value="1"/>
</dbReference>
<evidence type="ECO:0000259" key="2">
    <source>
        <dbReference type="Pfam" id="PF12697"/>
    </source>
</evidence>
<accession>A0A6A5X9B4</accession>
<dbReference type="SUPFAM" id="SSF53474">
    <property type="entry name" value="alpha/beta-Hydrolases"/>
    <property type="match status" value="1"/>
</dbReference>
<dbReference type="Proteomes" id="UP000799778">
    <property type="component" value="Unassembled WGS sequence"/>
</dbReference>
<dbReference type="GO" id="GO:0016787">
    <property type="term" value="F:hydrolase activity"/>
    <property type="evidence" value="ECO:0007669"/>
    <property type="project" value="UniProtKB-KW"/>
</dbReference>
<dbReference type="InterPro" id="IPR000073">
    <property type="entry name" value="AB_hydrolase_1"/>
</dbReference>